<dbReference type="KEGG" id="lak:106171158"/>
<evidence type="ECO:0000313" key="11">
    <source>
        <dbReference type="RefSeq" id="XP_013406782.1"/>
    </source>
</evidence>
<dbReference type="RefSeq" id="XP_013406781.1">
    <property type="nucleotide sequence ID" value="XM_013551327.1"/>
</dbReference>
<feature type="domain" description="C-type lectin" evidence="4">
    <location>
        <begin position="315"/>
        <end position="431"/>
    </location>
</feature>
<dbReference type="InterPro" id="IPR016186">
    <property type="entry name" value="C-type_lectin-like/link_sf"/>
</dbReference>
<evidence type="ECO:0000313" key="5">
    <source>
        <dbReference type="Proteomes" id="UP000085678"/>
    </source>
</evidence>
<dbReference type="RefSeq" id="XP_013406782.1">
    <property type="nucleotide sequence ID" value="XM_013551328.2"/>
</dbReference>
<evidence type="ECO:0000259" key="4">
    <source>
        <dbReference type="PROSITE" id="PS50041"/>
    </source>
</evidence>
<dbReference type="RefSeq" id="XP_013406779.1">
    <property type="nucleotide sequence ID" value="XM_013551325.1"/>
</dbReference>
<evidence type="ECO:0000256" key="2">
    <source>
        <dbReference type="SAM" id="Coils"/>
    </source>
</evidence>
<dbReference type="PROSITE" id="PS00615">
    <property type="entry name" value="C_TYPE_LECTIN_1"/>
    <property type="match status" value="1"/>
</dbReference>
<name>A0A1S3J8Z0_LINAN</name>
<accession>A0A1S3J8Z0</accession>
<evidence type="ECO:0000256" key="3">
    <source>
        <dbReference type="SAM" id="SignalP"/>
    </source>
</evidence>
<keyword evidence="2" id="KW-0175">Coiled coil</keyword>
<reference evidence="6 7" key="1">
    <citation type="submission" date="2025-04" db="UniProtKB">
        <authorList>
            <consortium name="RefSeq"/>
        </authorList>
    </citation>
    <scope>IDENTIFICATION</scope>
    <source>
        <tissue evidence="6 7">Gonads</tissue>
    </source>
</reference>
<dbReference type="PANTHER" id="PTHR22803">
    <property type="entry name" value="MANNOSE, PHOSPHOLIPASE, LECTIN RECEPTOR RELATED"/>
    <property type="match status" value="1"/>
</dbReference>
<feature type="chain" id="PRO_5014545898" evidence="3">
    <location>
        <begin position="25"/>
        <end position="447"/>
    </location>
</feature>
<dbReference type="AlphaFoldDB" id="A0A1S3J8Z0"/>
<proteinExistence type="predicted"/>
<evidence type="ECO:0000256" key="1">
    <source>
        <dbReference type="ARBA" id="ARBA00023157"/>
    </source>
</evidence>
<dbReference type="Pfam" id="PF00059">
    <property type="entry name" value="Lectin_C"/>
    <property type="match status" value="1"/>
</dbReference>
<evidence type="ECO:0000313" key="7">
    <source>
        <dbReference type="RefSeq" id="XP_013406778.1"/>
    </source>
</evidence>
<keyword evidence="1" id="KW-1015">Disulfide bond</keyword>
<feature type="signal peptide" evidence="3">
    <location>
        <begin position="1"/>
        <end position="24"/>
    </location>
</feature>
<dbReference type="Proteomes" id="UP000085678">
    <property type="component" value="Unplaced"/>
</dbReference>
<evidence type="ECO:0000313" key="10">
    <source>
        <dbReference type="RefSeq" id="XP_013406781.1"/>
    </source>
</evidence>
<dbReference type="CDD" id="cd00037">
    <property type="entry name" value="CLECT"/>
    <property type="match status" value="1"/>
</dbReference>
<dbReference type="SUPFAM" id="SSF56436">
    <property type="entry name" value="C-type lectin-like"/>
    <property type="match status" value="1"/>
</dbReference>
<dbReference type="Gene3D" id="3.10.100.10">
    <property type="entry name" value="Mannose-Binding Protein A, subunit A"/>
    <property type="match status" value="1"/>
</dbReference>
<dbReference type="OMA" id="MTTERNQ"/>
<dbReference type="RefSeq" id="XP_013406778.1">
    <property type="nucleotide sequence ID" value="XM_013551324.1"/>
</dbReference>
<protein>
    <submittedName>
        <fullName evidence="6 7">CD209 antigen-like</fullName>
    </submittedName>
</protein>
<feature type="coiled-coil region" evidence="2">
    <location>
        <begin position="197"/>
        <end position="267"/>
    </location>
</feature>
<dbReference type="RefSeq" id="XP_013406780.1">
    <property type="nucleotide sequence ID" value="XM_013551326.1"/>
</dbReference>
<evidence type="ECO:0000313" key="8">
    <source>
        <dbReference type="RefSeq" id="XP_013406779.1"/>
    </source>
</evidence>
<keyword evidence="5" id="KW-1185">Reference proteome</keyword>
<sequence length="447" mass="52393">MAIPNRRRFNICLLLFICLHLSSARHGNSKSHTKHENKANSRFLSHTQKDQGSSDSQQSYLDLQKINLEEEPLKLKQFNFFETDGNAEIAGEPKNAIDTINNYKDRQCLIVEEVQSSVIQLLHTSYQYGKSIHTLEELLKKLQRELHRVKKFQQNIQKLKQQRQNDVGDTTYAEAQVASSVQTGRVSTQPMDSPQPADMEKKMLEKLEEKALNITDELHEYTNTKYHSLSKKVHHLEKRVEKDMKELAQKDQEVKTLMRKLHDKEQMLVAQEDTTKALQARMQWVEDAVFRMISKPQELQPVEPKKECPDGFFRYALSCYKFVNMTANWPNAEAHCQGLHPKSHLVGVETKEENEFILSYRKYNQAKWTSPWFWTGGTDKEKEGDWRWIGTGQKLTYTYWTPHEPNDHTGRQNCLYYTASGNQTWDDWNCENLYINFVCEIELEQNQ</sequence>
<feature type="coiled-coil region" evidence="2">
    <location>
        <begin position="132"/>
        <end position="162"/>
    </location>
</feature>
<gene>
    <name evidence="6 7 8 9 10 11" type="primary">LOC106171158</name>
</gene>
<dbReference type="InterPro" id="IPR001304">
    <property type="entry name" value="C-type_lectin-like"/>
</dbReference>
<organism evidence="5 7">
    <name type="scientific">Lingula anatina</name>
    <name type="common">Brachiopod</name>
    <name type="synonym">Lingula unguis</name>
    <dbReference type="NCBI Taxonomy" id="7574"/>
    <lineage>
        <taxon>Eukaryota</taxon>
        <taxon>Metazoa</taxon>
        <taxon>Spiralia</taxon>
        <taxon>Lophotrochozoa</taxon>
        <taxon>Brachiopoda</taxon>
        <taxon>Linguliformea</taxon>
        <taxon>Lingulata</taxon>
        <taxon>Lingulida</taxon>
        <taxon>Linguloidea</taxon>
        <taxon>Lingulidae</taxon>
        <taxon>Lingula</taxon>
    </lineage>
</organism>
<evidence type="ECO:0000313" key="9">
    <source>
        <dbReference type="RefSeq" id="XP_013406780.1"/>
    </source>
</evidence>
<dbReference type="PROSITE" id="PS50041">
    <property type="entry name" value="C_TYPE_LECTIN_2"/>
    <property type="match status" value="1"/>
</dbReference>
<dbReference type="SMART" id="SM00034">
    <property type="entry name" value="CLECT"/>
    <property type="match status" value="1"/>
</dbReference>
<dbReference type="GeneID" id="106171158"/>
<dbReference type="InterPro" id="IPR050111">
    <property type="entry name" value="C-type_lectin/snaclec_domain"/>
</dbReference>
<keyword evidence="3" id="KW-0732">Signal</keyword>
<evidence type="ECO:0000313" key="6">
    <source>
        <dbReference type="RefSeq" id="XP_013406777.1"/>
    </source>
</evidence>
<dbReference type="OrthoDB" id="6271941at2759"/>
<dbReference type="InterPro" id="IPR016187">
    <property type="entry name" value="CTDL_fold"/>
</dbReference>
<dbReference type="RefSeq" id="XP_013406777.1">
    <property type="nucleotide sequence ID" value="XM_013551323.1"/>
</dbReference>
<dbReference type="InterPro" id="IPR018378">
    <property type="entry name" value="C-type_lectin_CS"/>
</dbReference>